<dbReference type="EMBL" id="CP055153">
    <property type="protein sequence ID" value="QMU27248.1"/>
    <property type="molecule type" value="Genomic_DNA"/>
</dbReference>
<gene>
    <name evidence="1" type="ORF">HUW48_04015</name>
</gene>
<organism evidence="1 2">
    <name type="scientific">Adhaeribacter radiodurans</name>
    <dbReference type="NCBI Taxonomy" id="2745197"/>
    <lineage>
        <taxon>Bacteria</taxon>
        <taxon>Pseudomonadati</taxon>
        <taxon>Bacteroidota</taxon>
        <taxon>Cytophagia</taxon>
        <taxon>Cytophagales</taxon>
        <taxon>Hymenobacteraceae</taxon>
        <taxon>Adhaeribacter</taxon>
    </lineage>
</organism>
<dbReference type="Proteomes" id="UP000514509">
    <property type="component" value="Chromosome"/>
</dbReference>
<dbReference type="RefSeq" id="WP_182414446.1">
    <property type="nucleotide sequence ID" value="NZ_CP055153.1"/>
</dbReference>
<protein>
    <submittedName>
        <fullName evidence="1">Uncharacterized protein</fullName>
    </submittedName>
</protein>
<dbReference type="AlphaFoldDB" id="A0A7L7L375"/>
<evidence type="ECO:0000313" key="2">
    <source>
        <dbReference type="Proteomes" id="UP000514509"/>
    </source>
</evidence>
<dbReference type="KEGG" id="add:HUW48_04015"/>
<sequence length="121" mass="13751">MPASTILSTTGFKTASYREATPKIQAIYDETIQVLKLPFVLMWFNCTIKEKNEVITSIVEYQKEIIEQVTQEIAAKNAWLPEISVLKSHRVPKPLSQILGLITVFNYQNSLLTSKTRCCQS</sequence>
<name>A0A7L7L375_9BACT</name>
<proteinExistence type="predicted"/>
<reference evidence="1 2" key="1">
    <citation type="submission" date="2020-08" db="EMBL/GenBank/DDBJ databases">
        <title>Adhaeribacter dokdonensis sp. nov., isolated from the rhizosphere of Elymus tsukushiensis, a plant native to the Dokdo Islands, Republic of Korea.</title>
        <authorList>
            <person name="Ghim S.Y."/>
        </authorList>
    </citation>
    <scope>NUCLEOTIDE SEQUENCE [LARGE SCALE GENOMIC DNA]</scope>
    <source>
        <strain evidence="1 2">KUDC8001</strain>
    </source>
</reference>
<evidence type="ECO:0000313" key="1">
    <source>
        <dbReference type="EMBL" id="QMU27248.1"/>
    </source>
</evidence>
<accession>A0A7L7L375</accession>
<keyword evidence="2" id="KW-1185">Reference proteome</keyword>